<dbReference type="GO" id="GO:0047545">
    <property type="term" value="F:(S)-2-hydroxyglutarate dehydrogenase activity"/>
    <property type="evidence" value="ECO:0007669"/>
    <property type="project" value="TreeGrafter"/>
</dbReference>
<keyword evidence="3" id="KW-0274">FAD</keyword>
<evidence type="ECO:0000256" key="4">
    <source>
        <dbReference type="ARBA" id="ARBA00023002"/>
    </source>
</evidence>
<sequence length="374" mass="38771">MDCSASDEVRVDCAIVGAGVVGLACAKRLAERGLQVALFEREHSFGQGISSRSSEVIHAGLYYPQGSLKAALCVAGARDLYAYCAAHGVAHRRTGKLVVATRADDLAALERIAAQARGNGVERARLITGEAAREMEPALNCCAALWSPDTGIIDSHALMQAYADDAEAAGAMLVFAAPVLHGECAARGVTLHVGGAAPYRVRADWLINAAGLGAQPLAAAITGFPAAHIAALHFAKGHYFSLSGRSPFSHLIYPVPEPGGLGIHLTLDLAGCARFGPDVAWIEQPDYTVPVERADAFARAIRQYWPGLPDGRLVPAYAGVRPKLGGAEAAAADFRIDGPASHGVAGVINLFGIESPGLTASLAIAARVSDIVTG</sequence>
<dbReference type="Pfam" id="PF01266">
    <property type="entry name" value="DAO"/>
    <property type="match status" value="1"/>
</dbReference>
<proteinExistence type="inferred from homology"/>
<dbReference type="InterPro" id="IPR036188">
    <property type="entry name" value="FAD/NAD-bd_sf"/>
</dbReference>
<comment type="similarity">
    <text evidence="5">Belongs to the L2HGDH family.</text>
</comment>
<dbReference type="InterPro" id="IPR006076">
    <property type="entry name" value="FAD-dep_OxRdtase"/>
</dbReference>
<keyword evidence="4" id="KW-0560">Oxidoreductase</keyword>
<evidence type="ECO:0000313" key="8">
    <source>
        <dbReference type="Proteomes" id="UP000561045"/>
    </source>
</evidence>
<dbReference type="EMBL" id="JACIET010000001">
    <property type="protein sequence ID" value="MBB4010757.1"/>
    <property type="molecule type" value="Genomic_DNA"/>
</dbReference>
<dbReference type="PANTHER" id="PTHR43104:SF4">
    <property type="entry name" value="L-2-HYDROXYGLUTARATE DEHYDROGENASE, MITOCHONDRIAL"/>
    <property type="match status" value="1"/>
</dbReference>
<dbReference type="RefSeq" id="WP_183630674.1">
    <property type="nucleotide sequence ID" value="NZ_BAABLE010000011.1"/>
</dbReference>
<keyword evidence="2" id="KW-0285">Flavoprotein</keyword>
<name>A0A840BJM8_9RHOO</name>
<comment type="cofactor">
    <cofactor evidence="1">
        <name>FAD</name>
        <dbReference type="ChEBI" id="CHEBI:57692"/>
    </cofactor>
</comment>
<dbReference type="AlphaFoldDB" id="A0A840BJM8"/>
<gene>
    <name evidence="7" type="ORF">GGR36_000065</name>
</gene>
<evidence type="ECO:0000256" key="5">
    <source>
        <dbReference type="ARBA" id="ARBA00037941"/>
    </source>
</evidence>
<accession>A0A840BJM8</accession>
<dbReference type="Proteomes" id="UP000561045">
    <property type="component" value="Unassembled WGS sequence"/>
</dbReference>
<dbReference type="SUPFAM" id="SSF51905">
    <property type="entry name" value="FAD/NAD(P)-binding domain"/>
    <property type="match status" value="1"/>
</dbReference>
<feature type="domain" description="FAD dependent oxidoreductase" evidence="6">
    <location>
        <begin position="12"/>
        <end position="370"/>
    </location>
</feature>
<dbReference type="Gene3D" id="3.30.9.10">
    <property type="entry name" value="D-Amino Acid Oxidase, subunit A, domain 2"/>
    <property type="match status" value="1"/>
</dbReference>
<evidence type="ECO:0000256" key="3">
    <source>
        <dbReference type="ARBA" id="ARBA00022827"/>
    </source>
</evidence>
<evidence type="ECO:0000313" key="7">
    <source>
        <dbReference type="EMBL" id="MBB4010757.1"/>
    </source>
</evidence>
<dbReference type="PANTHER" id="PTHR43104">
    <property type="entry name" value="L-2-HYDROXYGLUTARATE DEHYDROGENASE, MITOCHONDRIAL"/>
    <property type="match status" value="1"/>
</dbReference>
<keyword evidence="8" id="KW-1185">Reference proteome</keyword>
<comment type="caution">
    <text evidence="7">The sequence shown here is derived from an EMBL/GenBank/DDBJ whole genome shotgun (WGS) entry which is preliminary data.</text>
</comment>
<evidence type="ECO:0000259" key="6">
    <source>
        <dbReference type="Pfam" id="PF01266"/>
    </source>
</evidence>
<evidence type="ECO:0000256" key="1">
    <source>
        <dbReference type="ARBA" id="ARBA00001974"/>
    </source>
</evidence>
<dbReference type="Gene3D" id="3.50.50.60">
    <property type="entry name" value="FAD/NAD(P)-binding domain"/>
    <property type="match status" value="1"/>
</dbReference>
<organism evidence="7 8">
    <name type="scientific">Niveibacterium umoris</name>
    <dbReference type="NCBI Taxonomy" id="1193620"/>
    <lineage>
        <taxon>Bacteria</taxon>
        <taxon>Pseudomonadati</taxon>
        <taxon>Pseudomonadota</taxon>
        <taxon>Betaproteobacteria</taxon>
        <taxon>Rhodocyclales</taxon>
        <taxon>Rhodocyclaceae</taxon>
        <taxon>Niveibacterium</taxon>
    </lineage>
</organism>
<reference evidence="7 8" key="1">
    <citation type="submission" date="2020-08" db="EMBL/GenBank/DDBJ databases">
        <title>Genomic Encyclopedia of Type Strains, Phase IV (KMG-IV): sequencing the most valuable type-strain genomes for metagenomic binning, comparative biology and taxonomic classification.</title>
        <authorList>
            <person name="Goeker M."/>
        </authorList>
    </citation>
    <scope>NUCLEOTIDE SEQUENCE [LARGE SCALE GENOMIC DNA]</scope>
    <source>
        <strain evidence="7 8">DSM 106739</strain>
    </source>
</reference>
<evidence type="ECO:0000256" key="2">
    <source>
        <dbReference type="ARBA" id="ARBA00022630"/>
    </source>
</evidence>
<protein>
    <submittedName>
        <fullName evidence="7">L-2-hydroxyglutarate oxidase LhgO</fullName>
    </submittedName>
</protein>